<evidence type="ECO:0000259" key="7">
    <source>
        <dbReference type="Pfam" id="PF08544"/>
    </source>
</evidence>
<dbReference type="InterPro" id="IPR020568">
    <property type="entry name" value="Ribosomal_Su5_D2-typ_SF"/>
</dbReference>
<evidence type="ECO:0000256" key="3">
    <source>
        <dbReference type="ARBA" id="ARBA00022741"/>
    </source>
</evidence>
<dbReference type="InterPro" id="IPR014721">
    <property type="entry name" value="Ribsml_uS5_D2-typ_fold_subgr"/>
</dbReference>
<dbReference type="OrthoDB" id="1770985at2"/>
<protein>
    <submittedName>
        <fullName evidence="8">Mevalonate kinase</fullName>
    </submittedName>
</protein>
<evidence type="ECO:0000256" key="2">
    <source>
        <dbReference type="ARBA" id="ARBA00022679"/>
    </source>
</evidence>
<dbReference type="InterPro" id="IPR013750">
    <property type="entry name" value="GHMP_kinase_C_dom"/>
</dbReference>
<evidence type="ECO:0000313" key="8">
    <source>
        <dbReference type="EMBL" id="SHJ38946.1"/>
    </source>
</evidence>
<dbReference type="Pfam" id="PF08544">
    <property type="entry name" value="GHMP_kinases_C"/>
    <property type="match status" value="1"/>
</dbReference>
<reference evidence="8 9" key="1">
    <citation type="submission" date="2016-11" db="EMBL/GenBank/DDBJ databases">
        <authorList>
            <person name="Jaros S."/>
            <person name="Januszkiewicz K."/>
            <person name="Wedrychowicz H."/>
        </authorList>
    </citation>
    <scope>NUCLEOTIDE SEQUENCE [LARGE SCALE GENOMIC DNA]</scope>
    <source>
        <strain evidence="8 9">DSM 21758</strain>
    </source>
</reference>
<dbReference type="GO" id="GO:0005829">
    <property type="term" value="C:cytosol"/>
    <property type="evidence" value="ECO:0007669"/>
    <property type="project" value="TreeGrafter"/>
</dbReference>
<keyword evidence="4 8" id="KW-0418">Kinase</keyword>
<dbReference type="PANTHER" id="PTHR10457">
    <property type="entry name" value="MEVALONATE KINASE/GALACTOKINASE"/>
    <property type="match status" value="1"/>
</dbReference>
<dbReference type="InterPro" id="IPR036554">
    <property type="entry name" value="GHMP_kinase_C_sf"/>
</dbReference>
<evidence type="ECO:0000256" key="5">
    <source>
        <dbReference type="ARBA" id="ARBA00022840"/>
    </source>
</evidence>
<dbReference type="SUPFAM" id="SSF55060">
    <property type="entry name" value="GHMP Kinase, C-terminal domain"/>
    <property type="match status" value="1"/>
</dbReference>
<evidence type="ECO:0000313" key="9">
    <source>
        <dbReference type="Proteomes" id="UP000184310"/>
    </source>
</evidence>
<keyword evidence="9" id="KW-1185">Reference proteome</keyword>
<accession>A0A1M6IWV5</accession>
<evidence type="ECO:0000256" key="1">
    <source>
        <dbReference type="ARBA" id="ARBA00006566"/>
    </source>
</evidence>
<keyword evidence="2" id="KW-0808">Transferase</keyword>
<dbReference type="Gene3D" id="3.30.70.890">
    <property type="entry name" value="GHMP kinase, C-terminal domain"/>
    <property type="match status" value="1"/>
</dbReference>
<dbReference type="GO" id="GO:0004335">
    <property type="term" value="F:galactokinase activity"/>
    <property type="evidence" value="ECO:0007669"/>
    <property type="project" value="TreeGrafter"/>
</dbReference>
<dbReference type="EMBL" id="FQZB01000008">
    <property type="protein sequence ID" value="SHJ38946.1"/>
    <property type="molecule type" value="Genomic_DNA"/>
</dbReference>
<organism evidence="8 9">
    <name type="scientific">Clostridium cavendishii DSM 21758</name>
    <dbReference type="NCBI Taxonomy" id="1121302"/>
    <lineage>
        <taxon>Bacteria</taxon>
        <taxon>Bacillati</taxon>
        <taxon>Bacillota</taxon>
        <taxon>Clostridia</taxon>
        <taxon>Eubacteriales</taxon>
        <taxon>Clostridiaceae</taxon>
        <taxon>Clostridium</taxon>
    </lineage>
</organism>
<dbReference type="AlphaFoldDB" id="A0A1M6IWV5"/>
<dbReference type="Pfam" id="PF00288">
    <property type="entry name" value="GHMP_kinases_N"/>
    <property type="match status" value="1"/>
</dbReference>
<feature type="domain" description="GHMP kinase C-terminal" evidence="7">
    <location>
        <begin position="230"/>
        <end position="304"/>
    </location>
</feature>
<dbReference type="GO" id="GO:0006012">
    <property type="term" value="P:galactose metabolic process"/>
    <property type="evidence" value="ECO:0007669"/>
    <property type="project" value="TreeGrafter"/>
</dbReference>
<dbReference type="PRINTS" id="PR00959">
    <property type="entry name" value="MEVGALKINASE"/>
</dbReference>
<keyword evidence="3" id="KW-0547">Nucleotide-binding</keyword>
<dbReference type="Proteomes" id="UP000184310">
    <property type="component" value="Unassembled WGS sequence"/>
</dbReference>
<dbReference type="SUPFAM" id="SSF54211">
    <property type="entry name" value="Ribosomal protein S5 domain 2-like"/>
    <property type="match status" value="1"/>
</dbReference>
<dbReference type="RefSeq" id="WP_072986384.1">
    <property type="nucleotide sequence ID" value="NZ_FQZB01000008.1"/>
</dbReference>
<dbReference type="STRING" id="1121302.SAMN02745163_01843"/>
<feature type="domain" description="GHMP kinase N-terminal" evidence="6">
    <location>
        <begin position="73"/>
        <end position="158"/>
    </location>
</feature>
<gene>
    <name evidence="8" type="ORF">SAMN02745163_01843</name>
</gene>
<dbReference type="InterPro" id="IPR006204">
    <property type="entry name" value="GHMP_kinase_N_dom"/>
</dbReference>
<dbReference type="Gene3D" id="3.30.230.10">
    <property type="match status" value="1"/>
</dbReference>
<proteinExistence type="inferred from homology"/>
<evidence type="ECO:0000256" key="4">
    <source>
        <dbReference type="ARBA" id="ARBA00022777"/>
    </source>
</evidence>
<dbReference type="GO" id="GO:0005524">
    <property type="term" value="F:ATP binding"/>
    <property type="evidence" value="ECO:0007669"/>
    <property type="project" value="UniProtKB-KW"/>
</dbReference>
<dbReference type="PANTHER" id="PTHR10457:SF7">
    <property type="entry name" value="GALACTOKINASE-RELATED"/>
    <property type="match status" value="1"/>
</dbReference>
<name>A0A1M6IWV5_9CLOT</name>
<comment type="similarity">
    <text evidence="1">Belongs to the GHMP kinase family. GalK subfamily.</text>
</comment>
<evidence type="ECO:0000259" key="6">
    <source>
        <dbReference type="Pfam" id="PF00288"/>
    </source>
</evidence>
<keyword evidence="5" id="KW-0067">ATP-binding</keyword>
<sequence length="326" mass="37128">MSKAHARICLAGEDLDWAGGKSVLCGIELETTVKIYNMDFPGIFIKSDCSLEQKKLSKKEFNEYKYEGNYYDYVVAGLKTFDKKYKHINSINISITSNIPMQSGLSSSAAVLVALFKELNCYYKTNLNTKELCDLCKFVEVKELGCNVGSMDFYACESNGIIVYDGNRDEISLVNYNFDNDTYIVLIDSGIKSSTKEINSEKLKRFNEKEEYFDKYIEYCNALIRTLILELNKKKNEELIGERITQAHNLMDKYLKNSTELINEIVKLCLKNEAIGAKLTGCGLGGFVFCLIKKINLDKLIQALQVRGLRYLITKPIYGKDEQNEL</sequence>